<dbReference type="EMBL" id="LPXN01000104">
    <property type="protein sequence ID" value="KZD08554.1"/>
    <property type="molecule type" value="Genomic_DNA"/>
</dbReference>
<dbReference type="NCBIfam" id="NF006043">
    <property type="entry name" value="PRK08186.1"/>
    <property type="match status" value="1"/>
</dbReference>
<dbReference type="PANTHER" id="PTHR11895">
    <property type="entry name" value="TRANSAMIDASE"/>
    <property type="match status" value="1"/>
</dbReference>
<dbReference type="Proteomes" id="UP000076400">
    <property type="component" value="Unassembled WGS sequence"/>
</dbReference>
<accession>A0A154W4T1</accession>
<protein>
    <submittedName>
        <fullName evidence="3">Allophanate hydrolase</fullName>
    </submittedName>
</protein>
<sequence>MLDLSFDLAALAEFYAGGGDPRAVAAEALRRARALEANNAWILLRDEFDVLADAGRLIGRDPASLPLYGVPFAVKDNIDVADLPTTAACPEFAYVPAEDAASVAVLREAGAILIGKANLDQFATGLVGARSPYGPGRNPFDPAYVSGGSSSGSAIAVSAGAVSFSLGTDTAGSGRVPAAFCNIVGWKGSLGLVSPRGVVPACRSLDCVTVFALSCADAAAVAAVAGRYDAAEPFSRQAPAAPPGLPGWGSLRLGVPRPQDLAFFDNPYTPGLFEAAMRRCQALGATLVEVDLQPFLAAARLLYDGPWVAERTAAVGAFLAENPVAGHPVVRDIVEGGHRHSAVDAFQASYALRALARQVAPVWDKVDAILTPTAGTIHRIDAVEADPVRLNSQLGYYTNFMNLLDYAAVAVPAGFQPDGLPFGVTLFAPAFHDAALLSLGGALHAAVGVPMGATNRPLPAMSGATGTALAADRIELAVFGAHMRGLPLSGDLAGRGGRLIGEIETAPRYRLYALDRLDPPRPGLLRRESGGAGIAGELWELPASALGGFMAGIAAPMAIGKVELADGRWVTGFLCEAHAAAAAPDITDSGGWRQWLGQVAVVG</sequence>
<feature type="domain" description="Amidase" evidence="1">
    <location>
        <begin position="28"/>
        <end position="437"/>
    </location>
</feature>
<dbReference type="NCBIfam" id="TIGR02713">
    <property type="entry name" value="allophanate_hyd"/>
    <property type="match status" value="1"/>
</dbReference>
<dbReference type="AlphaFoldDB" id="A0A154W4T1"/>
<dbReference type="InterPro" id="IPR036928">
    <property type="entry name" value="AS_sf"/>
</dbReference>
<dbReference type="InterPro" id="IPR014085">
    <property type="entry name" value="Allophanate_hydrolase"/>
</dbReference>
<dbReference type="GO" id="GO:0016787">
    <property type="term" value="F:hydrolase activity"/>
    <property type="evidence" value="ECO:0007669"/>
    <property type="project" value="UniProtKB-KW"/>
</dbReference>
<feature type="domain" description="Allophanate hydrolase C-terminal" evidence="2">
    <location>
        <begin position="474"/>
        <end position="596"/>
    </location>
</feature>
<dbReference type="OrthoDB" id="7245165at2"/>
<gene>
    <name evidence="3" type="ORF">AUP43_08465</name>
</gene>
<dbReference type="Gene3D" id="3.10.490.10">
    <property type="entry name" value="Gamma-glutamyl cyclotransferase-like"/>
    <property type="match status" value="1"/>
</dbReference>
<dbReference type="Pfam" id="PF01425">
    <property type="entry name" value="Amidase"/>
    <property type="match status" value="1"/>
</dbReference>
<evidence type="ECO:0000259" key="1">
    <source>
        <dbReference type="Pfam" id="PF01425"/>
    </source>
</evidence>
<dbReference type="SUPFAM" id="SSF75304">
    <property type="entry name" value="Amidase signature (AS) enzymes"/>
    <property type="match status" value="1"/>
</dbReference>
<reference evidence="3 4" key="1">
    <citation type="submission" date="2015-12" db="EMBL/GenBank/DDBJ databases">
        <title>Genome sequence of Oceanibaculum pacificum MCCC 1A02656.</title>
        <authorList>
            <person name="Lu L."/>
            <person name="Lai Q."/>
            <person name="Shao Z."/>
            <person name="Qian P."/>
        </authorList>
    </citation>
    <scope>NUCLEOTIDE SEQUENCE [LARGE SCALE GENOMIC DNA]</scope>
    <source>
        <strain evidence="3 4">MCCC 1A02656</strain>
    </source>
</reference>
<proteinExistence type="predicted"/>
<dbReference type="RefSeq" id="WP_067555522.1">
    <property type="nucleotide sequence ID" value="NZ_LPXN01000104.1"/>
</dbReference>
<evidence type="ECO:0000259" key="2">
    <source>
        <dbReference type="Pfam" id="PF21986"/>
    </source>
</evidence>
<keyword evidence="4" id="KW-1185">Reference proteome</keyword>
<comment type="caution">
    <text evidence="3">The sequence shown here is derived from an EMBL/GenBank/DDBJ whole genome shotgun (WGS) entry which is preliminary data.</text>
</comment>
<keyword evidence="3" id="KW-0378">Hydrolase</keyword>
<dbReference type="InterPro" id="IPR000120">
    <property type="entry name" value="Amidase"/>
</dbReference>
<organism evidence="3 4">
    <name type="scientific">Oceanibaculum pacificum</name>
    <dbReference type="NCBI Taxonomy" id="580166"/>
    <lineage>
        <taxon>Bacteria</taxon>
        <taxon>Pseudomonadati</taxon>
        <taxon>Pseudomonadota</taxon>
        <taxon>Alphaproteobacteria</taxon>
        <taxon>Rhodospirillales</taxon>
        <taxon>Oceanibaculaceae</taxon>
        <taxon>Oceanibaculum</taxon>
    </lineage>
</organism>
<dbReference type="InterPro" id="IPR053844">
    <property type="entry name" value="AH_C"/>
</dbReference>
<dbReference type="STRING" id="580166.AUP43_08465"/>
<dbReference type="Gene3D" id="1.20.58.1700">
    <property type="match status" value="1"/>
</dbReference>
<evidence type="ECO:0000313" key="3">
    <source>
        <dbReference type="EMBL" id="KZD08554.1"/>
    </source>
</evidence>
<evidence type="ECO:0000313" key="4">
    <source>
        <dbReference type="Proteomes" id="UP000076400"/>
    </source>
</evidence>
<dbReference type="Gene3D" id="3.90.1300.10">
    <property type="entry name" value="Amidase signature (AS) domain"/>
    <property type="match status" value="1"/>
</dbReference>
<dbReference type="InterPro" id="IPR023631">
    <property type="entry name" value="Amidase_dom"/>
</dbReference>
<name>A0A154W4T1_9PROT</name>
<dbReference type="PANTHER" id="PTHR11895:SF169">
    <property type="entry name" value="GLUTAMYL-TRNA(GLN) AMIDOTRANSFERASE"/>
    <property type="match status" value="1"/>
</dbReference>
<dbReference type="Pfam" id="PF21986">
    <property type="entry name" value="AH_C"/>
    <property type="match status" value="1"/>
</dbReference>